<feature type="signal peptide" evidence="1">
    <location>
        <begin position="1"/>
        <end position="25"/>
    </location>
</feature>
<dbReference type="PROSITE" id="PS51257">
    <property type="entry name" value="PROKAR_LIPOPROTEIN"/>
    <property type="match status" value="1"/>
</dbReference>
<dbReference type="GO" id="GO:0005975">
    <property type="term" value="P:carbohydrate metabolic process"/>
    <property type="evidence" value="ECO:0007669"/>
    <property type="project" value="UniProtKB-ARBA"/>
</dbReference>
<dbReference type="Gene3D" id="2.60.120.200">
    <property type="match status" value="1"/>
</dbReference>
<dbReference type="OrthoDB" id="9808724at2"/>
<dbReference type="Pfam" id="PF07081">
    <property type="entry name" value="DUF1349"/>
    <property type="match status" value="1"/>
</dbReference>
<evidence type="ECO:0000313" key="4">
    <source>
        <dbReference type="Proteomes" id="UP000032061"/>
    </source>
</evidence>
<feature type="chain" id="PRO_5002226697" description="DUF1349 domain-containing protein" evidence="1">
    <location>
        <begin position="26"/>
        <end position="251"/>
    </location>
</feature>
<evidence type="ECO:0000313" key="3">
    <source>
        <dbReference type="EMBL" id="OXA84665.1"/>
    </source>
</evidence>
<reference evidence="2 4" key="1">
    <citation type="submission" date="2015-01" db="EMBL/GenBank/DDBJ databases">
        <title>Genome of Flavobacterium hibernum DSM 12611.</title>
        <authorList>
            <person name="Stropko S.J."/>
            <person name="Pipes S.E."/>
            <person name="Newman J.D."/>
        </authorList>
    </citation>
    <scope>NUCLEOTIDE SEQUENCE [LARGE SCALE GENOMIC DNA]</scope>
    <source>
        <strain evidence="2 4">DSM 12611</strain>
    </source>
</reference>
<name>A0A0D0F4M0_9FLAO</name>
<dbReference type="AlphaFoldDB" id="A0A0D0F4M0"/>
<accession>A0A0D0F4M0</accession>
<dbReference type="RefSeq" id="WP_041515689.1">
    <property type="nucleotide sequence ID" value="NZ_JPRK01000002.1"/>
</dbReference>
<evidence type="ECO:0000313" key="5">
    <source>
        <dbReference type="Proteomes" id="UP000198302"/>
    </source>
</evidence>
<dbReference type="PANTHER" id="PTHR35332:SF2">
    <property type="entry name" value="REGULATION OF ENOLASE PROTEIN 1"/>
    <property type="match status" value="1"/>
</dbReference>
<dbReference type="GO" id="GO:0004553">
    <property type="term" value="F:hydrolase activity, hydrolyzing O-glycosyl compounds"/>
    <property type="evidence" value="ECO:0007669"/>
    <property type="project" value="UniProtKB-ARBA"/>
</dbReference>
<evidence type="ECO:0008006" key="6">
    <source>
        <dbReference type="Google" id="ProtNLM"/>
    </source>
</evidence>
<dbReference type="Proteomes" id="UP000032061">
    <property type="component" value="Unassembled WGS sequence"/>
</dbReference>
<dbReference type="PANTHER" id="PTHR35332">
    <property type="entry name" value="REGULATION OF ENOLASE PROTEIN 1"/>
    <property type="match status" value="1"/>
</dbReference>
<dbReference type="EMBL" id="MUGX01000029">
    <property type="protein sequence ID" value="OXA84665.1"/>
    <property type="molecule type" value="Genomic_DNA"/>
</dbReference>
<dbReference type="Proteomes" id="UP000198302">
    <property type="component" value="Unassembled WGS sequence"/>
</dbReference>
<dbReference type="InterPro" id="IPR009784">
    <property type="entry name" value="DUF1349"/>
</dbReference>
<evidence type="ECO:0000256" key="1">
    <source>
        <dbReference type="SAM" id="SignalP"/>
    </source>
</evidence>
<proteinExistence type="predicted"/>
<dbReference type="SUPFAM" id="SSF49899">
    <property type="entry name" value="Concanavalin A-like lectins/glucanases"/>
    <property type="match status" value="1"/>
</dbReference>
<keyword evidence="1" id="KW-0732">Signal</keyword>
<organism evidence="2 4">
    <name type="scientific">Flavobacterium hibernum</name>
    <dbReference type="NCBI Taxonomy" id="37752"/>
    <lineage>
        <taxon>Bacteria</taxon>
        <taxon>Pseudomonadati</taxon>
        <taxon>Bacteroidota</taxon>
        <taxon>Flavobacteriia</taxon>
        <taxon>Flavobacteriales</taxon>
        <taxon>Flavobacteriaceae</taxon>
        <taxon>Flavobacterium</taxon>
    </lineage>
</organism>
<reference evidence="3 5" key="2">
    <citation type="submission" date="2016-11" db="EMBL/GenBank/DDBJ databases">
        <title>Whole genomes of Flavobacteriaceae.</title>
        <authorList>
            <person name="Stine C."/>
            <person name="Li C."/>
            <person name="Tadesse D."/>
        </authorList>
    </citation>
    <scope>NUCLEOTIDE SEQUENCE [LARGE SCALE GENOMIC DNA]</scope>
    <source>
        <strain evidence="3 5">ATCC 51468</strain>
    </source>
</reference>
<gene>
    <name evidence="3" type="ORF">B0A73_18800</name>
    <name evidence="2" type="ORF">IW18_00900</name>
</gene>
<sequence>MKSNFYFFCILSVLTLLLACGNNNQKEVSEVTPKNNKKVDSAFVNGTLCDIKLPNIHFTKSINGADTLAKADANGKVIFRAGEKKDYFSDPNGELSNNTAPILLSKVDNTKPFTLISKVTPEFTEKGLYNAGVLYIYVNDNFYQKFCFEQDERGNHRVVTVRTIGTSDDNNHDVVKNPTIYMKISSDTRTVASYYSLDKKNWQMVRLYKNNYPKTIWMGISTQCPVEKGAQSIFEEVSLNQKSVTDFRMGN</sequence>
<dbReference type="InterPro" id="IPR013320">
    <property type="entry name" value="ConA-like_dom_sf"/>
</dbReference>
<protein>
    <recommendedName>
        <fullName evidence="6">DUF1349 domain-containing protein</fullName>
    </recommendedName>
</protein>
<keyword evidence="5" id="KW-1185">Reference proteome</keyword>
<evidence type="ECO:0000313" key="2">
    <source>
        <dbReference type="EMBL" id="KIO54596.1"/>
    </source>
</evidence>
<comment type="caution">
    <text evidence="2">The sequence shown here is derived from an EMBL/GenBank/DDBJ whole genome shotgun (WGS) entry which is preliminary data.</text>
</comment>
<dbReference type="STRING" id="37752.IW18_00900"/>
<dbReference type="EMBL" id="JPRK01000002">
    <property type="protein sequence ID" value="KIO54596.1"/>
    <property type="molecule type" value="Genomic_DNA"/>
</dbReference>